<protein>
    <submittedName>
        <fullName evidence="2">Uncharacterized protein</fullName>
    </submittedName>
</protein>
<dbReference type="Proteomes" id="UP000030111">
    <property type="component" value="Unassembled WGS sequence"/>
</dbReference>
<feature type="signal peptide" evidence="1">
    <location>
        <begin position="1"/>
        <end position="25"/>
    </location>
</feature>
<keyword evidence="1" id="KW-0732">Signal</keyword>
<evidence type="ECO:0000256" key="1">
    <source>
        <dbReference type="SAM" id="SignalP"/>
    </source>
</evidence>
<sequence length="190" mass="21840">MLIFAKKNYMRYLIAFLLISLSAKAQQNAMHCGYDFTSYVVLDVHEDGKKENIKNLKITIVDSLGNDVINVNNLYSFKFANQPMKFGFNYLIDDENKPLAEGAVAKKERYFFPYAKDNYFLSVANTFEADKFSFKIEDIDGKANGGKYKTLVLPLYSYNMYVLCSNESQQASMKFGRKMNKPVDVVLEKE</sequence>
<comment type="caution">
    <text evidence="2">The sequence shown here is derived from an EMBL/GenBank/DDBJ whole genome shotgun (WGS) entry which is preliminary data.</text>
</comment>
<accession>A0A0A2MN69</accession>
<keyword evidence="3" id="KW-1185">Reference proteome</keyword>
<dbReference type="EMBL" id="JRLY01000004">
    <property type="protein sequence ID" value="KGO93754.1"/>
    <property type="molecule type" value="Genomic_DNA"/>
</dbReference>
<dbReference type="eggNOG" id="ENOG502ZFT7">
    <property type="taxonomic scope" value="Bacteria"/>
</dbReference>
<evidence type="ECO:0000313" key="3">
    <source>
        <dbReference type="Proteomes" id="UP000030111"/>
    </source>
</evidence>
<dbReference type="AlphaFoldDB" id="A0A0A2MN69"/>
<dbReference type="STRING" id="1121898.GCA_000422725_00190"/>
<feature type="chain" id="PRO_5002003633" evidence="1">
    <location>
        <begin position="26"/>
        <end position="190"/>
    </location>
</feature>
<reference evidence="2 3" key="1">
    <citation type="submission" date="2013-09" db="EMBL/GenBank/DDBJ databases">
        <authorList>
            <person name="Zeng Z."/>
            <person name="Chen C."/>
        </authorList>
    </citation>
    <scope>NUCLEOTIDE SEQUENCE [LARGE SCALE GENOMIC DNA]</scope>
    <source>
        <strain evidence="2 3">WB 4.1-42</strain>
    </source>
</reference>
<name>A0A0A2MN69_9FLAO</name>
<proteinExistence type="predicted"/>
<gene>
    <name evidence="2" type="ORF">Q766_07315</name>
</gene>
<organism evidence="2 3">
    <name type="scientific">Flavobacterium subsaxonicum WB 4.1-42 = DSM 21790</name>
    <dbReference type="NCBI Taxonomy" id="1121898"/>
    <lineage>
        <taxon>Bacteria</taxon>
        <taxon>Pseudomonadati</taxon>
        <taxon>Bacteroidota</taxon>
        <taxon>Flavobacteriia</taxon>
        <taxon>Flavobacteriales</taxon>
        <taxon>Flavobacteriaceae</taxon>
        <taxon>Flavobacterium</taxon>
    </lineage>
</organism>
<evidence type="ECO:0000313" key="2">
    <source>
        <dbReference type="EMBL" id="KGO93754.1"/>
    </source>
</evidence>